<dbReference type="GO" id="GO:0046872">
    <property type="term" value="F:metal ion binding"/>
    <property type="evidence" value="ECO:0007669"/>
    <property type="project" value="InterPro"/>
</dbReference>
<feature type="domain" description="ATP-grasp" evidence="3">
    <location>
        <begin position="368"/>
        <end position="416"/>
    </location>
</feature>
<proteinExistence type="predicted"/>
<dbReference type="Proteomes" id="UP000075714">
    <property type="component" value="Unassembled WGS sequence"/>
</dbReference>
<sequence length="516" mass="52007">MREALTRRPWWEEAAGEAEAWRAAAASRKTASSLYGSKRALAAAGGGGGGGPAAVAVGTAAAAPAAASPPRWNLWIGLNGQRFGEWGLLPPGPGGGGHGDREEETYVVSAGPRAVGGGGAALRRFRTAYSRHAAAGGLVWIAKPAALNRGNGIVVLNSLDAVMEHLKSRPEGSTIILQKYIERPLLLGGRKFDIRAYVLVDPHGGVWFHKESYCRTSSTPYDGSDLANRAAHLTNDAVQKHTSSYHAYEDHCKLPFAELGDALRRAAPAAGASQESRSSSGVIAGAPPAIASLDTTPGSEAGLWGAMRRCVAALFSVAGAAGSSGAGRTPLADGGAAGGGIGATGAGGSSGGGVSLLNPCGRRYCFELLGLDFMLDEEGRLYLIEVNTSPALFRAGAYLADLLPRVVEEVAQRAIDTVFPPPAPALPTAAGDGDEPAGGAVAVAPVVAAPLDGFVRVDLDPDLGAAAVAALTSMAAARGGGGRAAASGRAAAAGSAGGSSAPADVRRVRKSSNGCK</sequence>
<reference evidence="5" key="1">
    <citation type="journal article" date="2016" name="Nat. Commun.">
        <title>The Gonium pectorale genome demonstrates co-option of cell cycle regulation during the evolution of multicellularity.</title>
        <authorList>
            <person name="Hanschen E.R."/>
            <person name="Marriage T.N."/>
            <person name="Ferris P.J."/>
            <person name="Hamaji T."/>
            <person name="Toyoda A."/>
            <person name="Fujiyama A."/>
            <person name="Neme R."/>
            <person name="Noguchi H."/>
            <person name="Minakuchi Y."/>
            <person name="Suzuki M."/>
            <person name="Kawai-Toyooka H."/>
            <person name="Smith D.R."/>
            <person name="Sparks H."/>
            <person name="Anderson J."/>
            <person name="Bakaric R."/>
            <person name="Luria V."/>
            <person name="Karger A."/>
            <person name="Kirschner M.W."/>
            <person name="Durand P.M."/>
            <person name="Michod R.E."/>
            <person name="Nozaki H."/>
            <person name="Olson B.J."/>
        </authorList>
    </citation>
    <scope>NUCLEOTIDE SEQUENCE [LARGE SCALE GENOMIC DNA]</scope>
    <source>
        <strain evidence="5">NIES-2863</strain>
    </source>
</reference>
<dbReference type="GO" id="GO:0005524">
    <property type="term" value="F:ATP binding"/>
    <property type="evidence" value="ECO:0007669"/>
    <property type="project" value="UniProtKB-UniRule"/>
</dbReference>
<gene>
    <name evidence="4" type="ORF">GPECTOR_31g393</name>
</gene>
<feature type="compositionally biased region" description="Low complexity" evidence="2">
    <location>
        <begin position="484"/>
        <end position="501"/>
    </location>
</feature>
<dbReference type="Pfam" id="PF03133">
    <property type="entry name" value="TTL"/>
    <property type="match status" value="2"/>
</dbReference>
<evidence type="ECO:0000313" key="5">
    <source>
        <dbReference type="Proteomes" id="UP000075714"/>
    </source>
</evidence>
<comment type="caution">
    <text evidence="4">The sequence shown here is derived from an EMBL/GenBank/DDBJ whole genome shotgun (WGS) entry which is preliminary data.</text>
</comment>
<accession>A0A150GDW8</accession>
<feature type="region of interest" description="Disordered" evidence="2">
    <location>
        <begin position="479"/>
        <end position="516"/>
    </location>
</feature>
<dbReference type="PROSITE" id="PS51221">
    <property type="entry name" value="TTL"/>
    <property type="match status" value="1"/>
</dbReference>
<dbReference type="InterPro" id="IPR004344">
    <property type="entry name" value="TTL/TTLL_fam"/>
</dbReference>
<dbReference type="EMBL" id="LSYV01000032">
    <property type="protein sequence ID" value="KXZ48029.1"/>
    <property type="molecule type" value="Genomic_DNA"/>
</dbReference>
<dbReference type="AlphaFoldDB" id="A0A150GDW8"/>
<dbReference type="STRING" id="33097.A0A150GDW8"/>
<evidence type="ECO:0000313" key="4">
    <source>
        <dbReference type="EMBL" id="KXZ48029.1"/>
    </source>
</evidence>
<dbReference type="Gene3D" id="3.30.470.20">
    <property type="entry name" value="ATP-grasp fold, B domain"/>
    <property type="match status" value="1"/>
</dbReference>
<evidence type="ECO:0000256" key="2">
    <source>
        <dbReference type="SAM" id="MobiDB-lite"/>
    </source>
</evidence>
<dbReference type="InterPro" id="IPR011761">
    <property type="entry name" value="ATP-grasp"/>
</dbReference>
<dbReference type="SUPFAM" id="SSF56059">
    <property type="entry name" value="Glutathione synthetase ATP-binding domain-like"/>
    <property type="match status" value="2"/>
</dbReference>
<name>A0A150GDW8_GONPE</name>
<keyword evidence="1" id="KW-0547">Nucleotide-binding</keyword>
<evidence type="ECO:0000256" key="1">
    <source>
        <dbReference type="PROSITE-ProRule" id="PRU00409"/>
    </source>
</evidence>
<dbReference type="OrthoDB" id="202825at2759"/>
<organism evidence="4 5">
    <name type="scientific">Gonium pectorale</name>
    <name type="common">Green alga</name>
    <dbReference type="NCBI Taxonomy" id="33097"/>
    <lineage>
        <taxon>Eukaryota</taxon>
        <taxon>Viridiplantae</taxon>
        <taxon>Chlorophyta</taxon>
        <taxon>core chlorophytes</taxon>
        <taxon>Chlorophyceae</taxon>
        <taxon>CS clade</taxon>
        <taxon>Chlamydomonadales</taxon>
        <taxon>Volvocaceae</taxon>
        <taxon>Gonium</taxon>
    </lineage>
</organism>
<keyword evidence="5" id="KW-1185">Reference proteome</keyword>
<evidence type="ECO:0000259" key="3">
    <source>
        <dbReference type="PROSITE" id="PS50975"/>
    </source>
</evidence>
<dbReference type="PANTHER" id="PTHR46069">
    <property type="entry name" value="TUBULIN TYROSINE LIGASE"/>
    <property type="match status" value="1"/>
</dbReference>
<protein>
    <submittedName>
        <fullName evidence="4">TTL4 protein</fullName>
    </submittedName>
</protein>
<keyword evidence="1" id="KW-0067">ATP-binding</keyword>
<dbReference type="PROSITE" id="PS50975">
    <property type="entry name" value="ATP_GRASP"/>
    <property type="match status" value="1"/>
</dbReference>
<dbReference type="PANTHER" id="PTHR46069:SF1">
    <property type="entry name" value="CHROMOSOME UNDETERMINED SCAFFOLD_125, WHOLE GENOME SHOTGUN SEQUENCE"/>
    <property type="match status" value="1"/>
</dbReference>